<dbReference type="Proteomes" id="UP001228113">
    <property type="component" value="Chromosome"/>
</dbReference>
<dbReference type="RefSeq" id="WP_243333703.1">
    <property type="nucleotide sequence ID" value="NZ_AP027081.1"/>
</dbReference>
<sequence>MSKVIIFGSGGWAQYLHHCLTHDSPHEVVAFTVDGEYVKEPTLLGLPVVPFEDLPARFHPETHRMLVGLSYQQMNRLRQARYAQAKAKGYELISYVSSRAEVAPGVELGDNCLILEKAIVQPFVRIGADVTVCAAAIVGHHTTIRDHAFVAPAAVLLGLVGIGERCLIGANSTVYQGIQLEEGCLIGMGVCVNESAKAGSVFIQPSPEQMPQTSDELIPFLRWS</sequence>
<proteinExistence type="inferred from homology"/>
<dbReference type="InterPro" id="IPR001451">
    <property type="entry name" value="Hexapep"/>
</dbReference>
<dbReference type="Gene3D" id="3.40.50.20">
    <property type="match status" value="1"/>
</dbReference>
<protein>
    <submittedName>
        <fullName evidence="2">Uncharacterized protein</fullName>
    </submittedName>
</protein>
<dbReference type="SUPFAM" id="SSF51161">
    <property type="entry name" value="Trimeric LpxA-like enzymes"/>
    <property type="match status" value="1"/>
</dbReference>
<dbReference type="CDD" id="cd03360">
    <property type="entry name" value="LbH_AT_putative"/>
    <property type="match status" value="1"/>
</dbReference>
<dbReference type="Pfam" id="PF14602">
    <property type="entry name" value="Hexapep_2"/>
    <property type="match status" value="2"/>
</dbReference>
<accession>A0AA48KDL7</accession>
<dbReference type="InterPro" id="IPR020019">
    <property type="entry name" value="AcTrfase_PglD-like"/>
</dbReference>
<dbReference type="PANTHER" id="PTHR43300:SF4">
    <property type="entry name" value="ACYL-[ACYL-CARRIER-PROTEIN]--UDP-N-ACETYLGLUCOSAMINE O-ACYLTRANSFERASE"/>
    <property type="match status" value="1"/>
</dbReference>
<gene>
    <name evidence="2" type="ORF">METESE_14200</name>
</gene>
<dbReference type="KEGG" id="msea:METESE_14200"/>
<evidence type="ECO:0000313" key="2">
    <source>
        <dbReference type="EMBL" id="BDU76462.1"/>
    </source>
</evidence>
<dbReference type="PANTHER" id="PTHR43300">
    <property type="entry name" value="ACETYLTRANSFERASE"/>
    <property type="match status" value="1"/>
</dbReference>
<reference evidence="2" key="1">
    <citation type="journal article" date="2023" name="Int. J. Syst. Evol. Microbiol.">
        <title>Mesoterricola silvestris gen. nov., sp. nov., Mesoterricola sediminis sp. nov., Geothrix oryzae sp. nov., Geothrix edaphica sp. nov., Geothrix rubra sp. nov., and Geothrix limicola sp. nov., six novel members of Acidobacteriota isolated from soils.</title>
        <authorList>
            <person name="Itoh H."/>
            <person name="Sugisawa Y."/>
            <person name="Mise K."/>
            <person name="Xu Z."/>
            <person name="Kuniyasu M."/>
            <person name="Ushijima N."/>
            <person name="Kawano K."/>
            <person name="Kobayashi E."/>
            <person name="Shiratori Y."/>
            <person name="Masuda Y."/>
            <person name="Senoo K."/>
        </authorList>
    </citation>
    <scope>NUCLEOTIDE SEQUENCE</scope>
    <source>
        <strain evidence="2">W786</strain>
    </source>
</reference>
<dbReference type="Gene3D" id="2.160.10.10">
    <property type="entry name" value="Hexapeptide repeat proteins"/>
    <property type="match status" value="2"/>
</dbReference>
<dbReference type="InterPro" id="IPR050179">
    <property type="entry name" value="Trans_hexapeptide_repeat"/>
</dbReference>
<organism evidence="2 3">
    <name type="scientific">Mesoterricola sediminis</name>
    <dbReference type="NCBI Taxonomy" id="2927980"/>
    <lineage>
        <taxon>Bacteria</taxon>
        <taxon>Pseudomonadati</taxon>
        <taxon>Acidobacteriota</taxon>
        <taxon>Holophagae</taxon>
        <taxon>Holophagales</taxon>
        <taxon>Holophagaceae</taxon>
        <taxon>Mesoterricola</taxon>
    </lineage>
</organism>
<evidence type="ECO:0000256" key="1">
    <source>
        <dbReference type="ARBA" id="ARBA00007274"/>
    </source>
</evidence>
<dbReference type="InterPro" id="IPR011004">
    <property type="entry name" value="Trimer_LpxA-like_sf"/>
</dbReference>
<dbReference type="EMBL" id="AP027081">
    <property type="protein sequence ID" value="BDU76462.1"/>
    <property type="molecule type" value="Genomic_DNA"/>
</dbReference>
<comment type="similarity">
    <text evidence="1">Belongs to the transferase hexapeptide repeat family.</text>
</comment>
<dbReference type="AlphaFoldDB" id="A0AA48KDL7"/>
<evidence type="ECO:0000313" key="3">
    <source>
        <dbReference type="Proteomes" id="UP001228113"/>
    </source>
</evidence>
<keyword evidence="3" id="KW-1185">Reference proteome</keyword>
<name>A0AA48KDL7_9BACT</name>